<proteinExistence type="predicted"/>
<evidence type="ECO:0000313" key="2">
    <source>
        <dbReference type="RefSeq" id="XP_033785369.1"/>
    </source>
</evidence>
<evidence type="ECO:0000313" key="1">
    <source>
        <dbReference type="Proteomes" id="UP000515159"/>
    </source>
</evidence>
<keyword evidence="1" id="KW-1185">Reference proteome</keyword>
<gene>
    <name evidence="2" type="primary">C2H8orf76</name>
</gene>
<dbReference type="GeneID" id="117353505"/>
<dbReference type="InterPro" id="IPR041404">
    <property type="entry name" value="DUF5588"/>
</dbReference>
<sequence length="424" mass="47929">MRSQCERRNPRARLAVSVWSSCRRPRLATSTMEPLGYEFEESLFAESEKRSPPLTLAPAASYTAKVCAPQWFFGEKRSEDYAEVLTAKKFSGDLAYRRQNFQVALQEYSSCLLLLPASNTSMKRDVQESQARCLLHLGRQEEALGIVQKLRNRATNIDHFTAVLNLQIAIHSSLSKWQKAISCLQQLVSLHPFNPCHWKKLAEAYIHLAQTVSASSVQQAPSKDLRNSGGSLIQCHKAATMREQSCTDYSAKQNGRITLFLSDDQTREKKDFSGIAHDRTKPLAFGSQIQENRKELELTAYASFVRSRLLLQLMQSQQASFVLENNIKTQQEIEEKLKSFALDEETLSWITEIMGEDLTPERMKEEIQVEGQCGGCTVLPASVIISDVEFTNRWFRKTKDGFSHCATSLGQTQTPESRSSCKPD</sequence>
<dbReference type="Proteomes" id="UP000515159">
    <property type="component" value="Chromosome 2"/>
</dbReference>
<dbReference type="AlphaFoldDB" id="A0A6P8PN30"/>
<dbReference type="CTD" id="420348"/>
<dbReference type="OrthoDB" id="6334002at2759"/>
<accession>A0A6P8PN30</accession>
<dbReference type="SUPFAM" id="SSF48452">
    <property type="entry name" value="TPR-like"/>
    <property type="match status" value="1"/>
</dbReference>
<dbReference type="RefSeq" id="XP_033785369.1">
    <property type="nucleotide sequence ID" value="XM_033929478.1"/>
</dbReference>
<dbReference type="Gene3D" id="1.25.40.10">
    <property type="entry name" value="Tetratricopeptide repeat domain"/>
    <property type="match status" value="1"/>
</dbReference>
<dbReference type="FunCoup" id="A0A6P8PN30">
    <property type="interactions" value="775"/>
</dbReference>
<reference evidence="2" key="1">
    <citation type="submission" date="2025-08" db="UniProtKB">
        <authorList>
            <consortium name="RefSeq"/>
        </authorList>
    </citation>
    <scope>IDENTIFICATION</scope>
</reference>
<dbReference type="Pfam" id="PF17826">
    <property type="entry name" value="DUF5588"/>
    <property type="match status" value="1"/>
</dbReference>
<organism evidence="1 2">
    <name type="scientific">Geotrypetes seraphini</name>
    <name type="common">Gaboon caecilian</name>
    <name type="synonym">Caecilia seraphini</name>
    <dbReference type="NCBI Taxonomy" id="260995"/>
    <lineage>
        <taxon>Eukaryota</taxon>
        <taxon>Metazoa</taxon>
        <taxon>Chordata</taxon>
        <taxon>Craniata</taxon>
        <taxon>Vertebrata</taxon>
        <taxon>Euteleostomi</taxon>
        <taxon>Amphibia</taxon>
        <taxon>Gymnophiona</taxon>
        <taxon>Geotrypetes</taxon>
    </lineage>
</organism>
<name>A0A6P8PN30_GEOSA</name>
<dbReference type="PANTHER" id="PTHR31919">
    <property type="entry name" value="ZINC FINGERS AND HOMEOBOXES PROTEIN 1, ISOFORM 2"/>
    <property type="match status" value="1"/>
</dbReference>
<dbReference type="InParanoid" id="A0A6P8PN30"/>
<dbReference type="InterPro" id="IPR011990">
    <property type="entry name" value="TPR-like_helical_dom_sf"/>
</dbReference>
<dbReference type="KEGG" id="gsh:117353505"/>
<protein>
    <submittedName>
        <fullName evidence="2">Uncharacterized protein C8orf76 homolog</fullName>
    </submittedName>
</protein>
<dbReference type="PANTHER" id="PTHR31919:SF1">
    <property type="entry name" value="ZINC FINGERS AND HOMEOBOXES PROTEIN 1, ISOFORM 2"/>
    <property type="match status" value="1"/>
</dbReference>